<comment type="subunit">
    <text evidence="4">Homodimer.</text>
</comment>
<evidence type="ECO:0000256" key="5">
    <source>
        <dbReference type="ARBA" id="ARBA00013101"/>
    </source>
</evidence>
<dbReference type="FunFam" id="3.40.718.10:FF:000006">
    <property type="entry name" value="3-isopropylmalate dehydrogenase"/>
    <property type="match status" value="1"/>
</dbReference>
<dbReference type="Pfam" id="PF00180">
    <property type="entry name" value="Iso_dh"/>
    <property type="match status" value="1"/>
</dbReference>
<evidence type="ECO:0000256" key="6">
    <source>
        <dbReference type="ARBA" id="ARBA00022430"/>
    </source>
</evidence>
<keyword evidence="10" id="KW-0560">Oxidoreductase</keyword>
<keyword evidence="11" id="KW-0520">NAD</keyword>
<name>A0A932MNY6_UNCTE</name>
<keyword evidence="9" id="KW-0460">Magnesium</keyword>
<evidence type="ECO:0000256" key="8">
    <source>
        <dbReference type="ARBA" id="ARBA00022723"/>
    </source>
</evidence>
<dbReference type="GO" id="GO:0051287">
    <property type="term" value="F:NAD binding"/>
    <property type="evidence" value="ECO:0007669"/>
    <property type="project" value="InterPro"/>
</dbReference>
<dbReference type="GO" id="GO:0009098">
    <property type="term" value="P:L-leucine biosynthetic process"/>
    <property type="evidence" value="ECO:0007669"/>
    <property type="project" value="UniProtKB-KW"/>
</dbReference>
<sequence length="350" mass="37900">MAKVAVIRGDGIGQEVVPEAEQTIQAAAEAAGFPVEFTQLDWGSERYLREGRAMPEDGCETLKKFDAILHGAVGGHPKVKGPVVQEHILLGIRFGLDLYANIRPCRLYHEDLSPLKGKKAGDIDHVVFRENTEGLFVNVGGFFKQGTKDEVALQEEIHTYKGVERVIRSAFVFAQRHNRKKVTMADKASGLRYAGGIWRRVFEEVRADFPGVESEAKHIDAVAMELIQHPGHFDVMVTNNMYGDILSDITSGLVGGLGLAPSANLNLETTCFFEPVHGTAPDIAGRGIANPMAAILTGALMLDHLGCLKGGEAIRRAVEEAIAAGERTGDLGGKLNTRAVGEAVRKKVRV</sequence>
<evidence type="ECO:0000259" key="15">
    <source>
        <dbReference type="SMART" id="SM01329"/>
    </source>
</evidence>
<evidence type="ECO:0000256" key="14">
    <source>
        <dbReference type="ARBA" id="ARBA00033138"/>
    </source>
</evidence>
<keyword evidence="6" id="KW-0432">Leucine biosynthesis</keyword>
<evidence type="ECO:0000256" key="10">
    <source>
        <dbReference type="ARBA" id="ARBA00023002"/>
    </source>
</evidence>
<dbReference type="EMBL" id="JACPUR010000038">
    <property type="protein sequence ID" value="MBI3129205.1"/>
    <property type="molecule type" value="Genomic_DNA"/>
</dbReference>
<dbReference type="GO" id="GO:0003862">
    <property type="term" value="F:3-isopropylmalate dehydrogenase activity"/>
    <property type="evidence" value="ECO:0007669"/>
    <property type="project" value="UniProtKB-EC"/>
</dbReference>
<evidence type="ECO:0000256" key="12">
    <source>
        <dbReference type="ARBA" id="ARBA00023211"/>
    </source>
</evidence>
<evidence type="ECO:0000313" key="17">
    <source>
        <dbReference type="Proteomes" id="UP000782312"/>
    </source>
</evidence>
<keyword evidence="13" id="KW-0100">Branched-chain amino acid biosynthesis</keyword>
<evidence type="ECO:0000256" key="3">
    <source>
        <dbReference type="ARBA" id="ARBA00008319"/>
    </source>
</evidence>
<gene>
    <name evidence="16" type="ORF">HYZ11_16480</name>
</gene>
<dbReference type="Gene3D" id="3.40.718.10">
    <property type="entry name" value="Isopropylmalate Dehydrogenase"/>
    <property type="match status" value="1"/>
</dbReference>
<organism evidence="16 17">
    <name type="scientific">Tectimicrobiota bacterium</name>
    <dbReference type="NCBI Taxonomy" id="2528274"/>
    <lineage>
        <taxon>Bacteria</taxon>
        <taxon>Pseudomonadati</taxon>
        <taxon>Nitrospinota/Tectimicrobiota group</taxon>
        <taxon>Candidatus Tectimicrobiota</taxon>
    </lineage>
</organism>
<evidence type="ECO:0000256" key="9">
    <source>
        <dbReference type="ARBA" id="ARBA00022842"/>
    </source>
</evidence>
<evidence type="ECO:0000256" key="7">
    <source>
        <dbReference type="ARBA" id="ARBA00022605"/>
    </source>
</evidence>
<keyword evidence="12" id="KW-0464">Manganese</keyword>
<dbReference type="SUPFAM" id="SSF53659">
    <property type="entry name" value="Isocitrate/Isopropylmalate dehydrogenase-like"/>
    <property type="match status" value="1"/>
</dbReference>
<accession>A0A932MNY6</accession>
<dbReference type="PROSITE" id="PS00470">
    <property type="entry name" value="IDH_IMDH"/>
    <property type="match status" value="1"/>
</dbReference>
<comment type="cofactor">
    <cofactor evidence="2">
        <name>Mg(2+)</name>
        <dbReference type="ChEBI" id="CHEBI:18420"/>
    </cofactor>
</comment>
<keyword evidence="7" id="KW-0028">Amino-acid biosynthesis</keyword>
<evidence type="ECO:0000256" key="11">
    <source>
        <dbReference type="ARBA" id="ARBA00023027"/>
    </source>
</evidence>
<dbReference type="EC" id="1.1.1.85" evidence="5"/>
<protein>
    <recommendedName>
        <fullName evidence="5">3-isopropylmalate dehydrogenase</fullName>
        <ecNumber evidence="5">1.1.1.85</ecNumber>
    </recommendedName>
    <alternativeName>
        <fullName evidence="14">3-IPM-DH</fullName>
    </alternativeName>
</protein>
<dbReference type="PANTHER" id="PTHR43275:SF1">
    <property type="entry name" value="D-MALATE DEHYDROGENASE [DECARBOXYLATING]"/>
    <property type="match status" value="1"/>
</dbReference>
<comment type="caution">
    <text evidence="16">The sequence shown here is derived from an EMBL/GenBank/DDBJ whole genome shotgun (WGS) entry which is preliminary data.</text>
</comment>
<evidence type="ECO:0000256" key="2">
    <source>
        <dbReference type="ARBA" id="ARBA00001946"/>
    </source>
</evidence>
<evidence type="ECO:0000313" key="16">
    <source>
        <dbReference type="EMBL" id="MBI3129205.1"/>
    </source>
</evidence>
<dbReference type="InterPro" id="IPR050501">
    <property type="entry name" value="ICDH/IPMDH"/>
</dbReference>
<evidence type="ECO:0000256" key="4">
    <source>
        <dbReference type="ARBA" id="ARBA00011738"/>
    </source>
</evidence>
<proteinExistence type="inferred from homology"/>
<evidence type="ECO:0000256" key="13">
    <source>
        <dbReference type="ARBA" id="ARBA00023304"/>
    </source>
</evidence>
<dbReference type="PANTHER" id="PTHR43275">
    <property type="entry name" value="D-MALATE DEHYDROGENASE [DECARBOXYLATING]"/>
    <property type="match status" value="1"/>
</dbReference>
<comment type="cofactor">
    <cofactor evidence="1">
        <name>Mn(2+)</name>
        <dbReference type="ChEBI" id="CHEBI:29035"/>
    </cofactor>
</comment>
<reference evidence="16" key="1">
    <citation type="submission" date="2020-07" db="EMBL/GenBank/DDBJ databases">
        <title>Huge and variable diversity of episymbiotic CPR bacteria and DPANN archaea in groundwater ecosystems.</title>
        <authorList>
            <person name="He C.Y."/>
            <person name="Keren R."/>
            <person name="Whittaker M."/>
            <person name="Farag I.F."/>
            <person name="Doudna J."/>
            <person name="Cate J.H.D."/>
            <person name="Banfield J.F."/>
        </authorList>
    </citation>
    <scope>NUCLEOTIDE SEQUENCE</scope>
    <source>
        <strain evidence="16">NC_groundwater_763_Ag_S-0.2um_68_21</strain>
    </source>
</reference>
<dbReference type="InterPro" id="IPR024084">
    <property type="entry name" value="IsoPropMal-DH-like_dom"/>
</dbReference>
<dbReference type="InterPro" id="IPR019818">
    <property type="entry name" value="IsoCit/isopropylmalate_DH_CS"/>
</dbReference>
<dbReference type="GO" id="GO:0000287">
    <property type="term" value="F:magnesium ion binding"/>
    <property type="evidence" value="ECO:0007669"/>
    <property type="project" value="InterPro"/>
</dbReference>
<evidence type="ECO:0000256" key="1">
    <source>
        <dbReference type="ARBA" id="ARBA00001936"/>
    </source>
</evidence>
<feature type="domain" description="Isopropylmalate dehydrogenase-like" evidence="15">
    <location>
        <begin position="3"/>
        <end position="344"/>
    </location>
</feature>
<dbReference type="AlphaFoldDB" id="A0A932MNY6"/>
<comment type="similarity">
    <text evidence="3">Belongs to the isocitrate and isopropylmalate dehydrogenases family. LeuB type 1 subfamily.</text>
</comment>
<dbReference type="SMART" id="SM01329">
    <property type="entry name" value="Iso_dh"/>
    <property type="match status" value="1"/>
</dbReference>
<dbReference type="Proteomes" id="UP000782312">
    <property type="component" value="Unassembled WGS sequence"/>
</dbReference>
<keyword evidence="8" id="KW-0479">Metal-binding</keyword>